<protein>
    <submittedName>
        <fullName evidence="2">Uncharacterized protein</fullName>
    </submittedName>
</protein>
<organism evidence="2 3">
    <name type="scientific">Prevotella intermedia</name>
    <dbReference type="NCBI Taxonomy" id="28131"/>
    <lineage>
        <taxon>Bacteria</taxon>
        <taxon>Pseudomonadati</taxon>
        <taxon>Bacteroidota</taxon>
        <taxon>Bacteroidia</taxon>
        <taxon>Bacteroidales</taxon>
        <taxon>Prevotellaceae</taxon>
        <taxon>Prevotella</taxon>
    </lineage>
</organism>
<reference evidence="2 3" key="1">
    <citation type="journal article" date="2016" name="DNA Res.">
        <title>The complete genome sequencing of Prevotella intermedia strain OMA14 and a subsequent fine-scale, intra-species genomic comparison reveal an unusual amplification of conjugative and mobile transposons and identify a novel Prevotella-lineage-specific repeat.</title>
        <authorList>
            <person name="Naito M."/>
            <person name="Ogura Y."/>
            <person name="Itoh T."/>
            <person name="Shoji M."/>
            <person name="Okamoto M."/>
            <person name="Hayashi T."/>
            <person name="Nakayama K."/>
        </authorList>
    </citation>
    <scope>NUCLEOTIDE SEQUENCE [LARGE SCALE GENOMIC DNA]</scope>
    <source>
        <strain evidence="2 3">OMA14</strain>
    </source>
</reference>
<evidence type="ECO:0000313" key="3">
    <source>
        <dbReference type="Proteomes" id="UP000217431"/>
    </source>
</evidence>
<evidence type="ECO:0000256" key="1">
    <source>
        <dbReference type="SAM" id="MobiDB-lite"/>
    </source>
</evidence>
<gene>
    <name evidence="2" type="ORF">PIOMA14_I_0470</name>
</gene>
<dbReference type="AlphaFoldDB" id="A0A0S3UHK4"/>
<dbReference type="EMBL" id="AP014597">
    <property type="protein sequence ID" value="BAU16978.1"/>
    <property type="molecule type" value="Genomic_DNA"/>
</dbReference>
<feature type="region of interest" description="Disordered" evidence="1">
    <location>
        <begin position="1"/>
        <end position="35"/>
    </location>
</feature>
<sequence>MRLWQMKNNRHHSENQAQHLPLRPDTGGTAGIENSSNRAVVATTCGIYFRGRRDKKPVMSMKL</sequence>
<name>A0A0S3UHK4_PREIN</name>
<accession>A0A0S3UHK4</accession>
<evidence type="ECO:0000313" key="2">
    <source>
        <dbReference type="EMBL" id="BAU16978.1"/>
    </source>
</evidence>
<dbReference type="Proteomes" id="UP000217431">
    <property type="component" value="Chromosome I"/>
</dbReference>
<proteinExistence type="predicted"/>